<organism evidence="8 9">
    <name type="scientific">Stratiformator vulcanicus</name>
    <dbReference type="NCBI Taxonomy" id="2527980"/>
    <lineage>
        <taxon>Bacteria</taxon>
        <taxon>Pseudomonadati</taxon>
        <taxon>Planctomycetota</taxon>
        <taxon>Planctomycetia</taxon>
        <taxon>Planctomycetales</taxon>
        <taxon>Planctomycetaceae</taxon>
        <taxon>Stratiformator</taxon>
    </lineage>
</organism>
<evidence type="ECO:0000256" key="7">
    <source>
        <dbReference type="SAM" id="MobiDB-lite"/>
    </source>
</evidence>
<dbReference type="AlphaFoldDB" id="A0A517R0U0"/>
<dbReference type="GO" id="GO:0019843">
    <property type="term" value="F:rRNA binding"/>
    <property type="evidence" value="ECO:0007669"/>
    <property type="project" value="UniProtKB-UniRule"/>
</dbReference>
<evidence type="ECO:0000256" key="4">
    <source>
        <dbReference type="ARBA" id="ARBA00022980"/>
    </source>
</evidence>
<evidence type="ECO:0000256" key="2">
    <source>
        <dbReference type="ARBA" id="ARBA00022730"/>
    </source>
</evidence>
<comment type="function">
    <text evidence="6">One of the early assembly proteins it binds 23S rRNA. One of the proteins that surrounds the polypeptide exit tunnel on the outside of the ribosome. Forms the main docking site for trigger factor binding to the ribosome.</text>
</comment>
<feature type="compositionally biased region" description="Polar residues" evidence="7">
    <location>
        <begin position="1"/>
        <end position="10"/>
    </location>
</feature>
<dbReference type="EMBL" id="CP036268">
    <property type="protein sequence ID" value="QDT37522.1"/>
    <property type="molecule type" value="Genomic_DNA"/>
</dbReference>
<dbReference type="InterPro" id="IPR013025">
    <property type="entry name" value="Ribosomal_uL23-like"/>
</dbReference>
<keyword evidence="5 6" id="KW-0687">Ribonucleoprotein</keyword>
<accession>A0A517R0U0</accession>
<evidence type="ECO:0000256" key="5">
    <source>
        <dbReference type="ARBA" id="ARBA00023274"/>
    </source>
</evidence>
<dbReference type="KEGG" id="svp:Pan189_19020"/>
<dbReference type="GO" id="GO:0003735">
    <property type="term" value="F:structural constituent of ribosome"/>
    <property type="evidence" value="ECO:0007669"/>
    <property type="project" value="InterPro"/>
</dbReference>
<dbReference type="HAMAP" id="MF_01369_B">
    <property type="entry name" value="Ribosomal_uL23_B"/>
    <property type="match status" value="1"/>
</dbReference>
<dbReference type="GO" id="GO:0006412">
    <property type="term" value="P:translation"/>
    <property type="evidence" value="ECO:0007669"/>
    <property type="project" value="UniProtKB-UniRule"/>
</dbReference>
<keyword evidence="9" id="KW-1185">Reference proteome</keyword>
<protein>
    <recommendedName>
        <fullName evidence="6">Large ribosomal subunit protein uL23</fullName>
    </recommendedName>
</protein>
<evidence type="ECO:0000256" key="1">
    <source>
        <dbReference type="ARBA" id="ARBA00006700"/>
    </source>
</evidence>
<comment type="subunit">
    <text evidence="6">Part of the 50S ribosomal subunit. Contacts protein L29, and trigger factor when it is bound to the ribosome.</text>
</comment>
<dbReference type="Proteomes" id="UP000317318">
    <property type="component" value="Chromosome"/>
</dbReference>
<dbReference type="GO" id="GO:0005840">
    <property type="term" value="C:ribosome"/>
    <property type="evidence" value="ECO:0007669"/>
    <property type="project" value="UniProtKB-KW"/>
</dbReference>
<evidence type="ECO:0000313" key="8">
    <source>
        <dbReference type="EMBL" id="QDT37522.1"/>
    </source>
</evidence>
<dbReference type="InterPro" id="IPR012677">
    <property type="entry name" value="Nucleotide-bd_a/b_plait_sf"/>
</dbReference>
<evidence type="ECO:0000256" key="6">
    <source>
        <dbReference type="HAMAP-Rule" id="MF_01369"/>
    </source>
</evidence>
<dbReference type="GO" id="GO:1990904">
    <property type="term" value="C:ribonucleoprotein complex"/>
    <property type="evidence" value="ECO:0007669"/>
    <property type="project" value="UniProtKB-KW"/>
</dbReference>
<dbReference type="FunFam" id="3.30.70.330:FF:000001">
    <property type="entry name" value="50S ribosomal protein L23"/>
    <property type="match status" value="1"/>
</dbReference>
<dbReference type="PANTHER" id="PTHR11620">
    <property type="entry name" value="60S RIBOSOMAL PROTEIN L23A"/>
    <property type="match status" value="1"/>
</dbReference>
<keyword evidence="4 6" id="KW-0689">Ribosomal protein</keyword>
<dbReference type="Pfam" id="PF00276">
    <property type="entry name" value="Ribosomal_L23"/>
    <property type="match status" value="1"/>
</dbReference>
<feature type="region of interest" description="Disordered" evidence="7">
    <location>
        <begin position="1"/>
        <end position="22"/>
    </location>
</feature>
<evidence type="ECO:0000256" key="3">
    <source>
        <dbReference type="ARBA" id="ARBA00022884"/>
    </source>
</evidence>
<sequence length="115" mass="13362">MADNQATVSTAGEVRAKRPEGTGMDPYQVIIRPLVTEKGTHLSERFNAYTFEVHARAEKPDIRRAVEEIWSVRVVKVRTQNRKGKPRRHKMAIGHTRKWKKAIVELHEEDRIAFF</sequence>
<dbReference type="Gene3D" id="3.30.70.330">
    <property type="match status" value="1"/>
</dbReference>
<keyword evidence="2 6" id="KW-0699">rRNA-binding</keyword>
<dbReference type="SUPFAM" id="SSF54189">
    <property type="entry name" value="Ribosomal proteins S24e, L23 and L15e"/>
    <property type="match status" value="1"/>
</dbReference>
<proteinExistence type="inferred from homology"/>
<dbReference type="InterPro" id="IPR012678">
    <property type="entry name" value="Ribosomal_uL23/eL15/eS24_sf"/>
</dbReference>
<keyword evidence="3 6" id="KW-0694">RNA-binding</keyword>
<name>A0A517R0U0_9PLAN</name>
<gene>
    <name evidence="6 8" type="primary">rplW</name>
    <name evidence="8" type="ORF">Pan189_19020</name>
</gene>
<evidence type="ECO:0000313" key="9">
    <source>
        <dbReference type="Proteomes" id="UP000317318"/>
    </source>
</evidence>
<dbReference type="NCBIfam" id="NF004363">
    <property type="entry name" value="PRK05738.2-4"/>
    <property type="match status" value="1"/>
</dbReference>
<comment type="similarity">
    <text evidence="1 6">Belongs to the universal ribosomal protein uL23 family.</text>
</comment>
<reference evidence="8 9" key="1">
    <citation type="submission" date="2019-02" db="EMBL/GenBank/DDBJ databases">
        <title>Deep-cultivation of Planctomycetes and their phenomic and genomic characterization uncovers novel biology.</title>
        <authorList>
            <person name="Wiegand S."/>
            <person name="Jogler M."/>
            <person name="Boedeker C."/>
            <person name="Pinto D."/>
            <person name="Vollmers J."/>
            <person name="Rivas-Marin E."/>
            <person name="Kohn T."/>
            <person name="Peeters S.H."/>
            <person name="Heuer A."/>
            <person name="Rast P."/>
            <person name="Oberbeckmann S."/>
            <person name="Bunk B."/>
            <person name="Jeske O."/>
            <person name="Meyerdierks A."/>
            <person name="Storesund J.E."/>
            <person name="Kallscheuer N."/>
            <person name="Luecker S."/>
            <person name="Lage O.M."/>
            <person name="Pohl T."/>
            <person name="Merkel B.J."/>
            <person name="Hornburger P."/>
            <person name="Mueller R.-W."/>
            <person name="Bruemmer F."/>
            <person name="Labrenz M."/>
            <person name="Spormann A.M."/>
            <person name="Op den Camp H."/>
            <person name="Overmann J."/>
            <person name="Amann R."/>
            <person name="Jetten M.S.M."/>
            <person name="Mascher T."/>
            <person name="Medema M.H."/>
            <person name="Devos D.P."/>
            <person name="Kaster A.-K."/>
            <person name="Ovreas L."/>
            <person name="Rohde M."/>
            <person name="Galperin M.Y."/>
            <person name="Jogler C."/>
        </authorList>
    </citation>
    <scope>NUCLEOTIDE SEQUENCE [LARGE SCALE GENOMIC DNA]</scope>
    <source>
        <strain evidence="8 9">Pan189</strain>
    </source>
</reference>